<feature type="region of interest" description="Disordered" evidence="1">
    <location>
        <begin position="1"/>
        <end position="52"/>
    </location>
</feature>
<name>A0A139A131_GONPJ</name>
<protein>
    <submittedName>
        <fullName evidence="2">Uncharacterized protein</fullName>
    </submittedName>
</protein>
<dbReference type="AlphaFoldDB" id="A0A139A131"/>
<proteinExistence type="predicted"/>
<evidence type="ECO:0000313" key="3">
    <source>
        <dbReference type="Proteomes" id="UP000070544"/>
    </source>
</evidence>
<accession>A0A139A131</accession>
<keyword evidence="3" id="KW-1185">Reference proteome</keyword>
<organism evidence="2 3">
    <name type="scientific">Gonapodya prolifera (strain JEL478)</name>
    <name type="common">Monoblepharis prolifera</name>
    <dbReference type="NCBI Taxonomy" id="1344416"/>
    <lineage>
        <taxon>Eukaryota</taxon>
        <taxon>Fungi</taxon>
        <taxon>Fungi incertae sedis</taxon>
        <taxon>Chytridiomycota</taxon>
        <taxon>Chytridiomycota incertae sedis</taxon>
        <taxon>Monoblepharidomycetes</taxon>
        <taxon>Monoblepharidales</taxon>
        <taxon>Gonapodyaceae</taxon>
        <taxon>Gonapodya</taxon>
    </lineage>
</organism>
<evidence type="ECO:0000313" key="2">
    <source>
        <dbReference type="EMBL" id="KXS10328.1"/>
    </source>
</evidence>
<feature type="region of interest" description="Disordered" evidence="1">
    <location>
        <begin position="117"/>
        <end position="139"/>
    </location>
</feature>
<evidence type="ECO:0000256" key="1">
    <source>
        <dbReference type="SAM" id="MobiDB-lite"/>
    </source>
</evidence>
<gene>
    <name evidence="2" type="ORF">M427DRAFT_182636</name>
</gene>
<dbReference type="Proteomes" id="UP000070544">
    <property type="component" value="Unassembled WGS sequence"/>
</dbReference>
<dbReference type="OrthoDB" id="2179120at2759"/>
<sequence>MKRKNREPESVESRGSGGEKAEASKKGGKKKRRRQEDEQQPAQGGNDHVPSTCTDSTCELCGDGELEISVVVRRDLGGGSVEYGGADDGDDLPSATDLLKLALSEKSVYERARDADYPLQRPGSGDDVRGARDPTRADRESHRALVQKLFETAQEVFDRGVSRDVTGQLRVATPTDLDAQRLRATCVRELGAFVRSGDVLDDAEKAYEEILEVAMPEGLASEDVARWESRKVEAWGGLWRTTMEKLMVKIEAFLPYANEESDSDEHETNPSQQHASGAAVWIDADEAKLVEKAIASLDKSITALPTDSNSAHLPRLLRESCAAARAMQEYWLASGGVSGRRAKRARGEGKLLNHSCDLILCVYCCRYSNGYVCPLPLYLDPERHHPYHYRPSHPTHPPAPHA</sequence>
<feature type="compositionally biased region" description="Basic and acidic residues" evidence="1">
    <location>
        <begin position="1"/>
        <end position="25"/>
    </location>
</feature>
<feature type="compositionally biased region" description="Basic and acidic residues" evidence="1">
    <location>
        <begin position="124"/>
        <end position="139"/>
    </location>
</feature>
<dbReference type="EMBL" id="KQ965830">
    <property type="protein sequence ID" value="KXS10328.1"/>
    <property type="molecule type" value="Genomic_DNA"/>
</dbReference>
<reference evidence="2 3" key="1">
    <citation type="journal article" date="2015" name="Genome Biol. Evol.">
        <title>Phylogenomic analyses indicate that early fungi evolved digesting cell walls of algal ancestors of land plants.</title>
        <authorList>
            <person name="Chang Y."/>
            <person name="Wang S."/>
            <person name="Sekimoto S."/>
            <person name="Aerts A.L."/>
            <person name="Choi C."/>
            <person name="Clum A."/>
            <person name="LaButti K.M."/>
            <person name="Lindquist E.A."/>
            <person name="Yee Ngan C."/>
            <person name="Ohm R.A."/>
            <person name="Salamov A.A."/>
            <person name="Grigoriev I.V."/>
            <person name="Spatafora J.W."/>
            <person name="Berbee M.L."/>
        </authorList>
    </citation>
    <scope>NUCLEOTIDE SEQUENCE [LARGE SCALE GENOMIC DNA]</scope>
    <source>
        <strain evidence="2 3">JEL478</strain>
    </source>
</reference>